<dbReference type="InterPro" id="IPR013216">
    <property type="entry name" value="Methyltransf_11"/>
</dbReference>
<evidence type="ECO:0000313" key="3">
    <source>
        <dbReference type="Proteomes" id="UP000177942"/>
    </source>
</evidence>
<name>A0A1G1ZLA4_9BACT</name>
<dbReference type="Proteomes" id="UP000177942">
    <property type="component" value="Unassembled WGS sequence"/>
</dbReference>
<dbReference type="CDD" id="cd02440">
    <property type="entry name" value="AdoMet_MTases"/>
    <property type="match status" value="1"/>
</dbReference>
<dbReference type="AlphaFoldDB" id="A0A1G1ZLA4"/>
<protein>
    <recommendedName>
        <fullName evidence="1">Methyltransferase type 11 domain-containing protein</fullName>
    </recommendedName>
</protein>
<organism evidence="2 3">
    <name type="scientific">Candidatus Harrisonbacteria bacterium RIFCSPLOWO2_01_FULL_44_18</name>
    <dbReference type="NCBI Taxonomy" id="1798407"/>
    <lineage>
        <taxon>Bacteria</taxon>
        <taxon>Candidatus Harrisoniibacteriota</taxon>
    </lineage>
</organism>
<accession>A0A1G1ZLA4</accession>
<dbReference type="STRING" id="1798407.A3A16_02710"/>
<gene>
    <name evidence="2" type="ORF">A3A16_02710</name>
</gene>
<dbReference type="SUPFAM" id="SSF53335">
    <property type="entry name" value="S-adenosyl-L-methionine-dependent methyltransferases"/>
    <property type="match status" value="1"/>
</dbReference>
<dbReference type="Gene3D" id="3.40.50.150">
    <property type="entry name" value="Vaccinia Virus protein VP39"/>
    <property type="match status" value="1"/>
</dbReference>
<dbReference type="PANTHER" id="PTHR43464">
    <property type="entry name" value="METHYLTRANSFERASE"/>
    <property type="match status" value="1"/>
</dbReference>
<dbReference type="GO" id="GO:0008757">
    <property type="term" value="F:S-adenosylmethionine-dependent methyltransferase activity"/>
    <property type="evidence" value="ECO:0007669"/>
    <property type="project" value="InterPro"/>
</dbReference>
<comment type="caution">
    <text evidence="2">The sequence shown here is derived from an EMBL/GenBank/DDBJ whole genome shotgun (WGS) entry which is preliminary data.</text>
</comment>
<dbReference type="EMBL" id="MHJJ01000011">
    <property type="protein sequence ID" value="OGY65334.1"/>
    <property type="molecule type" value="Genomic_DNA"/>
</dbReference>
<dbReference type="Pfam" id="PF08241">
    <property type="entry name" value="Methyltransf_11"/>
    <property type="match status" value="1"/>
</dbReference>
<dbReference type="InterPro" id="IPR029063">
    <property type="entry name" value="SAM-dependent_MTases_sf"/>
</dbReference>
<sequence length="248" mass="29138">MELIEYQRLYEREKFYWWNVGRRKILRDILERYLPKKPSRMSILDFGCGAGGNILVVKDFGEVTGLDISTEALKFSSDKGFKKLILGDATNLPFDAASFDLVMALDVLEHIWDDRRALSEIKRVLRPGGSLLITVPAHRWLWSEHDEALHHLRRYKSSELRDKLRETGFIIKKESHFVFSAIPFFLFHKLKRFILTLMGIRRPADTLDIIQPPLINNLLLRWLDIERFFMRYRAIPAGSSLLMFCRVK</sequence>
<reference evidence="2 3" key="1">
    <citation type="journal article" date="2016" name="Nat. Commun.">
        <title>Thousands of microbial genomes shed light on interconnected biogeochemical processes in an aquifer system.</title>
        <authorList>
            <person name="Anantharaman K."/>
            <person name="Brown C.T."/>
            <person name="Hug L.A."/>
            <person name="Sharon I."/>
            <person name="Castelle C.J."/>
            <person name="Probst A.J."/>
            <person name="Thomas B.C."/>
            <person name="Singh A."/>
            <person name="Wilkins M.J."/>
            <person name="Karaoz U."/>
            <person name="Brodie E.L."/>
            <person name="Williams K.H."/>
            <person name="Hubbard S.S."/>
            <person name="Banfield J.F."/>
        </authorList>
    </citation>
    <scope>NUCLEOTIDE SEQUENCE [LARGE SCALE GENOMIC DNA]</scope>
</reference>
<feature type="domain" description="Methyltransferase type 11" evidence="1">
    <location>
        <begin position="44"/>
        <end position="133"/>
    </location>
</feature>
<proteinExistence type="predicted"/>
<evidence type="ECO:0000313" key="2">
    <source>
        <dbReference type="EMBL" id="OGY65334.1"/>
    </source>
</evidence>
<evidence type="ECO:0000259" key="1">
    <source>
        <dbReference type="Pfam" id="PF08241"/>
    </source>
</evidence>